<organism evidence="1">
    <name type="scientific">uncultured Caudovirales phage</name>
    <dbReference type="NCBI Taxonomy" id="2100421"/>
    <lineage>
        <taxon>Viruses</taxon>
        <taxon>Duplodnaviria</taxon>
        <taxon>Heunggongvirae</taxon>
        <taxon>Uroviricota</taxon>
        <taxon>Caudoviricetes</taxon>
        <taxon>Peduoviridae</taxon>
        <taxon>Maltschvirus</taxon>
        <taxon>Maltschvirus maltsch</taxon>
    </lineage>
</organism>
<proteinExistence type="predicted"/>
<dbReference type="EMBL" id="LR796446">
    <property type="protein sequence ID" value="CAB4145446.1"/>
    <property type="molecule type" value="Genomic_DNA"/>
</dbReference>
<gene>
    <name evidence="2" type="ORF">UFOVP1210_15</name>
    <name evidence="1" type="ORF">UFOVP481_12</name>
</gene>
<evidence type="ECO:0000313" key="1">
    <source>
        <dbReference type="EMBL" id="CAB4145446.1"/>
    </source>
</evidence>
<protein>
    <submittedName>
        <fullName evidence="1">Uncharacterized protein</fullName>
    </submittedName>
</protein>
<dbReference type="EMBL" id="LR797163">
    <property type="protein sequence ID" value="CAB4190920.1"/>
    <property type="molecule type" value="Genomic_DNA"/>
</dbReference>
<evidence type="ECO:0000313" key="2">
    <source>
        <dbReference type="EMBL" id="CAB4190920.1"/>
    </source>
</evidence>
<sequence>MQLAPKSIIDVTEYELTIRHEADRRFNNNQRTGIEGMTNKTKARIQHTRGAAAEVAARLVMGLDPYAIADDEIGAADFEHRGVKYDVKCITADYPILNVQYYEGVLERRKDWVIMVMMYEGLGWRFIHLKDIPFNNLAYIEPVAAQGGHRSSHWRLDMGTK</sequence>
<accession>A0A6J5MK55</accession>
<reference evidence="1" key="1">
    <citation type="submission" date="2020-04" db="EMBL/GenBank/DDBJ databases">
        <authorList>
            <person name="Chiriac C."/>
            <person name="Salcher M."/>
            <person name="Ghai R."/>
            <person name="Kavagutti S V."/>
        </authorList>
    </citation>
    <scope>NUCLEOTIDE SEQUENCE</scope>
</reference>
<name>A0A6J5MK55_9CAUD</name>